<feature type="domain" description="Histidine kinase" evidence="6">
    <location>
        <begin position="165"/>
        <end position="379"/>
    </location>
</feature>
<keyword evidence="4" id="KW-0808">Transferase</keyword>
<dbReference type="CDD" id="cd00082">
    <property type="entry name" value="HisKA"/>
    <property type="match status" value="1"/>
</dbReference>
<dbReference type="InterPro" id="IPR003594">
    <property type="entry name" value="HATPase_dom"/>
</dbReference>
<dbReference type="PANTHER" id="PTHR43047">
    <property type="entry name" value="TWO-COMPONENT HISTIDINE PROTEIN KINASE"/>
    <property type="match status" value="1"/>
</dbReference>
<dbReference type="Proteomes" id="UP000230405">
    <property type="component" value="Unassembled WGS sequence"/>
</dbReference>
<organism evidence="8 9">
    <name type="scientific">Candidatus Komeilibacteria bacterium CG_4_10_14_0_2_um_filter_37_10</name>
    <dbReference type="NCBI Taxonomy" id="1974470"/>
    <lineage>
        <taxon>Bacteria</taxon>
        <taxon>Candidatus Komeiliibacteriota</taxon>
    </lineage>
</organism>
<dbReference type="InterPro" id="IPR036097">
    <property type="entry name" value="HisK_dim/P_sf"/>
</dbReference>
<evidence type="ECO:0000313" key="9">
    <source>
        <dbReference type="Proteomes" id="UP000230405"/>
    </source>
</evidence>
<keyword evidence="5" id="KW-0418">Kinase</keyword>
<dbReference type="SMART" id="SM00388">
    <property type="entry name" value="HisKA"/>
    <property type="match status" value="1"/>
</dbReference>
<gene>
    <name evidence="8" type="ORF">COX77_00205</name>
</gene>
<reference evidence="9" key="1">
    <citation type="submission" date="2017-09" db="EMBL/GenBank/DDBJ databases">
        <title>Depth-based differentiation of microbial function through sediment-hosted aquifers and enrichment of novel symbionts in the deep terrestrial subsurface.</title>
        <authorList>
            <person name="Probst A.J."/>
            <person name="Ladd B."/>
            <person name="Jarett J.K."/>
            <person name="Geller-Mcgrath D.E."/>
            <person name="Sieber C.M.K."/>
            <person name="Emerson J.B."/>
            <person name="Anantharaman K."/>
            <person name="Thomas B.C."/>
            <person name="Malmstrom R."/>
            <person name="Stieglmeier M."/>
            <person name="Klingl A."/>
            <person name="Woyke T."/>
            <person name="Ryan C.M."/>
            <person name="Banfield J.F."/>
        </authorList>
    </citation>
    <scope>NUCLEOTIDE SEQUENCE [LARGE SCALE GENOMIC DNA]</scope>
</reference>
<dbReference type="SUPFAM" id="SSF55785">
    <property type="entry name" value="PYP-like sensor domain (PAS domain)"/>
    <property type="match status" value="1"/>
</dbReference>
<evidence type="ECO:0000256" key="5">
    <source>
        <dbReference type="ARBA" id="ARBA00022777"/>
    </source>
</evidence>
<feature type="domain" description="PAS" evidence="7">
    <location>
        <begin position="19"/>
        <end position="63"/>
    </location>
</feature>
<sequence length="379" mass="42875">METNKLPKSEDENKHLINSGQLLECIVRQASNSILLLTQDLKIVFANDAALKLTGHTIEEVTNSYCYFITYNLETPCQAPDHVCPITQCQKTGQPATAEHIHTTPDGKQFFTEVKVEQIVSPGGDIYYLHITRDISRQKENERMILQQNVELQKINMEKDKLFSIIAHDLRSPFQGFLNIAELIANEFTSMTAEEINIFTKNLVDSSRNVFNLLENLLEWSLMQRKMMEFKQEKIFLKTIVNEGLEFSKASALVKDIKMKNEIADDVQIYADTHMLKSVIRNLLSNAVKFTTRGGAITIAENGGIISIHDTGIGMSPEMIDNLFCIDVKTNRKGTENEPSSGLGLLLCQEFIEKNNGKLWVESKKGLGSTFYFTVQKIN</sequence>
<dbReference type="GO" id="GO:0000155">
    <property type="term" value="F:phosphorelay sensor kinase activity"/>
    <property type="evidence" value="ECO:0007669"/>
    <property type="project" value="InterPro"/>
</dbReference>
<dbReference type="PROSITE" id="PS50112">
    <property type="entry name" value="PAS"/>
    <property type="match status" value="1"/>
</dbReference>
<dbReference type="PRINTS" id="PR00344">
    <property type="entry name" value="BCTRLSENSOR"/>
</dbReference>
<name>A0A2M7VGM4_9BACT</name>
<dbReference type="PANTHER" id="PTHR43047:SF72">
    <property type="entry name" value="OSMOSENSING HISTIDINE PROTEIN KINASE SLN1"/>
    <property type="match status" value="1"/>
</dbReference>
<evidence type="ECO:0000256" key="1">
    <source>
        <dbReference type="ARBA" id="ARBA00000085"/>
    </source>
</evidence>
<protein>
    <recommendedName>
        <fullName evidence="2">histidine kinase</fullName>
        <ecNumber evidence="2">2.7.13.3</ecNumber>
    </recommendedName>
</protein>
<dbReference type="Pfam" id="PF13426">
    <property type="entry name" value="PAS_9"/>
    <property type="match status" value="1"/>
</dbReference>
<dbReference type="NCBIfam" id="TIGR00229">
    <property type="entry name" value="sensory_box"/>
    <property type="match status" value="1"/>
</dbReference>
<dbReference type="Gene3D" id="1.10.287.130">
    <property type="match status" value="1"/>
</dbReference>
<evidence type="ECO:0000256" key="2">
    <source>
        <dbReference type="ARBA" id="ARBA00012438"/>
    </source>
</evidence>
<dbReference type="EMBL" id="PFPO01000005">
    <property type="protein sequence ID" value="PIZ99882.1"/>
    <property type="molecule type" value="Genomic_DNA"/>
</dbReference>
<dbReference type="InterPro" id="IPR003661">
    <property type="entry name" value="HisK_dim/P_dom"/>
</dbReference>
<evidence type="ECO:0000313" key="8">
    <source>
        <dbReference type="EMBL" id="PIZ99882.1"/>
    </source>
</evidence>
<keyword evidence="3" id="KW-0597">Phosphoprotein</keyword>
<dbReference type="EC" id="2.7.13.3" evidence="2"/>
<evidence type="ECO:0000256" key="3">
    <source>
        <dbReference type="ARBA" id="ARBA00022553"/>
    </source>
</evidence>
<dbReference type="PROSITE" id="PS50109">
    <property type="entry name" value="HIS_KIN"/>
    <property type="match status" value="1"/>
</dbReference>
<dbReference type="InterPro" id="IPR000014">
    <property type="entry name" value="PAS"/>
</dbReference>
<dbReference type="SMART" id="SM00387">
    <property type="entry name" value="HATPase_c"/>
    <property type="match status" value="1"/>
</dbReference>
<dbReference type="InterPro" id="IPR036890">
    <property type="entry name" value="HATPase_C_sf"/>
</dbReference>
<dbReference type="CDD" id="cd00130">
    <property type="entry name" value="PAS"/>
    <property type="match status" value="1"/>
</dbReference>
<dbReference type="Gene3D" id="3.30.565.10">
    <property type="entry name" value="Histidine kinase-like ATPase, C-terminal domain"/>
    <property type="match status" value="1"/>
</dbReference>
<dbReference type="GO" id="GO:0009927">
    <property type="term" value="F:histidine phosphotransfer kinase activity"/>
    <property type="evidence" value="ECO:0007669"/>
    <property type="project" value="TreeGrafter"/>
</dbReference>
<dbReference type="GO" id="GO:0005886">
    <property type="term" value="C:plasma membrane"/>
    <property type="evidence" value="ECO:0007669"/>
    <property type="project" value="TreeGrafter"/>
</dbReference>
<dbReference type="Pfam" id="PF02518">
    <property type="entry name" value="HATPase_c"/>
    <property type="match status" value="1"/>
</dbReference>
<dbReference type="Gene3D" id="3.30.450.20">
    <property type="entry name" value="PAS domain"/>
    <property type="match status" value="1"/>
</dbReference>
<proteinExistence type="predicted"/>
<dbReference type="AlphaFoldDB" id="A0A2M7VGM4"/>
<comment type="catalytic activity">
    <reaction evidence="1">
        <text>ATP + protein L-histidine = ADP + protein N-phospho-L-histidine.</text>
        <dbReference type="EC" id="2.7.13.3"/>
    </reaction>
</comment>
<dbReference type="InterPro" id="IPR005467">
    <property type="entry name" value="His_kinase_dom"/>
</dbReference>
<dbReference type="InterPro" id="IPR035965">
    <property type="entry name" value="PAS-like_dom_sf"/>
</dbReference>
<evidence type="ECO:0000259" key="6">
    <source>
        <dbReference type="PROSITE" id="PS50109"/>
    </source>
</evidence>
<dbReference type="InterPro" id="IPR004358">
    <property type="entry name" value="Sig_transdc_His_kin-like_C"/>
</dbReference>
<accession>A0A2M7VGM4</accession>
<evidence type="ECO:0000256" key="4">
    <source>
        <dbReference type="ARBA" id="ARBA00022679"/>
    </source>
</evidence>
<dbReference type="SUPFAM" id="SSF47384">
    <property type="entry name" value="Homodimeric domain of signal transducing histidine kinase"/>
    <property type="match status" value="1"/>
</dbReference>
<evidence type="ECO:0000259" key="7">
    <source>
        <dbReference type="PROSITE" id="PS50112"/>
    </source>
</evidence>
<comment type="caution">
    <text evidence="8">The sequence shown here is derived from an EMBL/GenBank/DDBJ whole genome shotgun (WGS) entry which is preliminary data.</text>
</comment>
<dbReference type="SUPFAM" id="SSF55874">
    <property type="entry name" value="ATPase domain of HSP90 chaperone/DNA topoisomerase II/histidine kinase"/>
    <property type="match status" value="1"/>
</dbReference>